<keyword evidence="2" id="KW-1185">Reference proteome</keyword>
<gene>
    <name evidence="1" type="ORF">L1987_42392</name>
</gene>
<reference evidence="1 2" key="2">
    <citation type="journal article" date="2022" name="Mol. Ecol. Resour.">
        <title>The genomes of chicory, endive, great burdock and yacon provide insights into Asteraceae paleo-polyploidization history and plant inulin production.</title>
        <authorList>
            <person name="Fan W."/>
            <person name="Wang S."/>
            <person name="Wang H."/>
            <person name="Wang A."/>
            <person name="Jiang F."/>
            <person name="Liu H."/>
            <person name="Zhao H."/>
            <person name="Xu D."/>
            <person name="Zhang Y."/>
        </authorList>
    </citation>
    <scope>NUCLEOTIDE SEQUENCE [LARGE SCALE GENOMIC DNA]</scope>
    <source>
        <strain evidence="2">cv. Yunnan</strain>
        <tissue evidence="1">Leaves</tissue>
    </source>
</reference>
<sequence>MKAHSPAFHGRFVALFSTIMPSPALVKPTRRSKSVRFPLPTIRSAQASQSHQSRSQNLANISKGKKHITGVPLKRDMSLGSGDSPKHIGKKLPPKSLKRKGSDVYISSPQDEDIPPIPTSKRDTLTGEKEEISHPISPIQEEEGSMPALQPTPKDPINLGEGMSKDTKKLDEDNLAFKELMARYHTIAADVSSIQTLVSNIQRTQLVAMQLANENNKILKMILTSLVALSTPTATSNPAKVTIDATKKGESNIAWCFFNQEKKTIFIQRENGQVENLKEYDSHSSRSPKIFTTQDRKLILQNDLENSEISEAQEMQSRIRNILKEALKKKIEALDRHEKT</sequence>
<comment type="caution">
    <text evidence="1">The sequence shown here is derived from an EMBL/GenBank/DDBJ whole genome shotgun (WGS) entry which is preliminary data.</text>
</comment>
<proteinExistence type="predicted"/>
<reference evidence="2" key="1">
    <citation type="journal article" date="2022" name="Mol. Ecol. Resour.">
        <title>The genomes of chicory, endive, great burdock and yacon provide insights into Asteraceae palaeo-polyploidization history and plant inulin production.</title>
        <authorList>
            <person name="Fan W."/>
            <person name="Wang S."/>
            <person name="Wang H."/>
            <person name="Wang A."/>
            <person name="Jiang F."/>
            <person name="Liu H."/>
            <person name="Zhao H."/>
            <person name="Xu D."/>
            <person name="Zhang Y."/>
        </authorList>
    </citation>
    <scope>NUCLEOTIDE SEQUENCE [LARGE SCALE GENOMIC DNA]</scope>
    <source>
        <strain evidence="2">cv. Yunnan</strain>
    </source>
</reference>
<evidence type="ECO:0000313" key="2">
    <source>
        <dbReference type="Proteomes" id="UP001056120"/>
    </source>
</evidence>
<protein>
    <submittedName>
        <fullName evidence="1">Uncharacterized protein</fullName>
    </submittedName>
</protein>
<organism evidence="1 2">
    <name type="scientific">Smallanthus sonchifolius</name>
    <dbReference type="NCBI Taxonomy" id="185202"/>
    <lineage>
        <taxon>Eukaryota</taxon>
        <taxon>Viridiplantae</taxon>
        <taxon>Streptophyta</taxon>
        <taxon>Embryophyta</taxon>
        <taxon>Tracheophyta</taxon>
        <taxon>Spermatophyta</taxon>
        <taxon>Magnoliopsida</taxon>
        <taxon>eudicotyledons</taxon>
        <taxon>Gunneridae</taxon>
        <taxon>Pentapetalae</taxon>
        <taxon>asterids</taxon>
        <taxon>campanulids</taxon>
        <taxon>Asterales</taxon>
        <taxon>Asteraceae</taxon>
        <taxon>Asteroideae</taxon>
        <taxon>Heliantheae alliance</taxon>
        <taxon>Millerieae</taxon>
        <taxon>Smallanthus</taxon>
    </lineage>
</organism>
<dbReference type="Proteomes" id="UP001056120">
    <property type="component" value="Linkage Group LG14"/>
</dbReference>
<accession>A0ACB9GIH2</accession>
<evidence type="ECO:0000313" key="1">
    <source>
        <dbReference type="EMBL" id="KAI3783314.1"/>
    </source>
</evidence>
<name>A0ACB9GIH2_9ASTR</name>
<dbReference type="EMBL" id="CM042031">
    <property type="protein sequence ID" value="KAI3783314.1"/>
    <property type="molecule type" value="Genomic_DNA"/>
</dbReference>